<proteinExistence type="predicted"/>
<protein>
    <submittedName>
        <fullName evidence="1">ATP/GTP binding protein</fullName>
    </submittedName>
</protein>
<reference evidence="1 2" key="1">
    <citation type="submission" date="2010-05" db="EMBL/GenBank/DDBJ databases">
        <title>The Genome Sequence of Thecamonas trahens ATCC 50062.</title>
        <authorList>
            <consortium name="The Broad Institute Genome Sequencing Platform"/>
            <person name="Russ C."/>
            <person name="Cuomo C."/>
            <person name="Shea T."/>
            <person name="Young S.K."/>
            <person name="Zeng Q."/>
            <person name="Koehrsen M."/>
            <person name="Haas B."/>
            <person name="Borodovsky M."/>
            <person name="Guigo R."/>
            <person name="Alvarado L."/>
            <person name="Berlin A."/>
            <person name="Bochicchio J."/>
            <person name="Borenstein D."/>
            <person name="Chapman S."/>
            <person name="Chen Z."/>
            <person name="Freedman E."/>
            <person name="Gellesch M."/>
            <person name="Goldberg J."/>
            <person name="Griggs A."/>
            <person name="Gujja S."/>
            <person name="Heilman E."/>
            <person name="Heiman D."/>
            <person name="Hepburn T."/>
            <person name="Howarth C."/>
            <person name="Jen D."/>
            <person name="Larson L."/>
            <person name="Mehta T."/>
            <person name="Park D."/>
            <person name="Pearson M."/>
            <person name="Roberts A."/>
            <person name="Saif S."/>
            <person name="Shenoy N."/>
            <person name="Sisk P."/>
            <person name="Stolte C."/>
            <person name="Sykes S."/>
            <person name="Thomson T."/>
            <person name="Walk T."/>
            <person name="White J."/>
            <person name="Yandava C."/>
            <person name="Burger G."/>
            <person name="Gray M.W."/>
            <person name="Holland P.W.H."/>
            <person name="King N."/>
            <person name="Lang F.B.F."/>
            <person name="Roger A.J."/>
            <person name="Ruiz-Trillo I."/>
            <person name="Lander E."/>
            <person name="Nusbaum C."/>
        </authorList>
    </citation>
    <scope>NUCLEOTIDE SEQUENCE [LARGE SCALE GENOMIC DNA]</scope>
    <source>
        <strain evidence="1 2">ATCC 50062</strain>
    </source>
</reference>
<dbReference type="InterPro" id="IPR039313">
    <property type="entry name" value="HIT4"/>
</dbReference>
<dbReference type="EMBL" id="GL349457">
    <property type="protein sequence ID" value="KNC49700.1"/>
    <property type="molecule type" value="Genomic_DNA"/>
</dbReference>
<evidence type="ECO:0000313" key="1">
    <source>
        <dbReference type="EMBL" id="KNC49700.1"/>
    </source>
</evidence>
<accession>A0A0L0DBU2</accession>
<dbReference type="OrthoDB" id="20554at2759"/>
<dbReference type="Proteomes" id="UP000054408">
    <property type="component" value="Unassembled WGS sequence"/>
</dbReference>
<dbReference type="PANTHER" id="PTHR33704:SF1">
    <property type="entry name" value="PROTEIN HEAT INTOLERANT 4-RELATED"/>
    <property type="match status" value="1"/>
</dbReference>
<evidence type="ECO:0000313" key="2">
    <source>
        <dbReference type="Proteomes" id="UP000054408"/>
    </source>
</evidence>
<keyword evidence="2" id="KW-1185">Reference proteome</keyword>
<name>A0A0L0DBU2_THETB</name>
<dbReference type="GO" id="GO:1900034">
    <property type="term" value="P:regulation of cellular response to heat"/>
    <property type="evidence" value="ECO:0007669"/>
    <property type="project" value="InterPro"/>
</dbReference>
<gene>
    <name evidence="1" type="ORF">AMSG_05964</name>
</gene>
<sequence length="318" mass="36419">MAADKQEMFVPEWNGWKEVFLCGTEWSNFDLVYKTEWMWDFDHLYEDLVADDGALAKAKKVYIFGTTEPQLVDVGDVTSHVVPIPTLVAVAGDADLPSTLGIKSVQMAEETIVPMKQQGMEWVPMRSLVASDSDWADHEVYVLTCKTRRSKVKNMAEVDARRYEYCLPYIFVPRLNQLVKGDYDSNVSIMHPMSFKTKGKKGKKGKTDSIRAVFDYDWRYDGDLDEFVVQYLKDAGHPEHLAGDLADHVRERVAAAKDTIRAERQAIKNKLDAFSPEETKALDELVFHKYYPQNAFPNISKVKSPYINRYFGRANEVH</sequence>
<dbReference type="PANTHER" id="PTHR33704">
    <property type="entry name" value="PROTEIN HEAT INTOLERANT 4-RELATED"/>
    <property type="match status" value="1"/>
</dbReference>
<dbReference type="eggNOG" id="ENOG502QZIQ">
    <property type="taxonomic scope" value="Eukaryota"/>
</dbReference>
<dbReference type="AlphaFoldDB" id="A0A0L0DBU2"/>
<dbReference type="GeneID" id="25565252"/>
<dbReference type="RefSeq" id="XP_013757494.1">
    <property type="nucleotide sequence ID" value="XM_013902040.1"/>
</dbReference>
<organism evidence="1 2">
    <name type="scientific">Thecamonas trahens ATCC 50062</name>
    <dbReference type="NCBI Taxonomy" id="461836"/>
    <lineage>
        <taxon>Eukaryota</taxon>
        <taxon>Apusozoa</taxon>
        <taxon>Apusomonadida</taxon>
        <taxon>Apusomonadidae</taxon>
        <taxon>Thecamonas</taxon>
    </lineage>
</organism>
<dbReference type="OMA" id="ICIPAVV"/>